<dbReference type="SUPFAM" id="SSF57716">
    <property type="entry name" value="Glucocorticoid receptor-like (DNA-binding domain)"/>
    <property type="match status" value="1"/>
</dbReference>
<feature type="compositionally biased region" description="Low complexity" evidence="5">
    <location>
        <begin position="129"/>
        <end position="148"/>
    </location>
</feature>
<evidence type="ECO:0000256" key="2">
    <source>
        <dbReference type="ARBA" id="ARBA00022771"/>
    </source>
</evidence>
<feature type="compositionally biased region" description="Low complexity" evidence="5">
    <location>
        <begin position="192"/>
        <end position="205"/>
    </location>
</feature>
<dbReference type="PROSITE" id="PS50114">
    <property type="entry name" value="GATA_ZN_FINGER_2"/>
    <property type="match status" value="1"/>
</dbReference>
<feature type="compositionally biased region" description="Low complexity" evidence="5">
    <location>
        <begin position="247"/>
        <end position="290"/>
    </location>
</feature>
<keyword evidence="1" id="KW-0479">Metal-binding</keyword>
<dbReference type="InterPro" id="IPR057558">
    <property type="entry name" value="Swc3_dom"/>
</dbReference>
<evidence type="ECO:0000256" key="5">
    <source>
        <dbReference type="SAM" id="MobiDB-lite"/>
    </source>
</evidence>
<dbReference type="CDD" id="cd00202">
    <property type="entry name" value="ZnF_GATA"/>
    <property type="match status" value="1"/>
</dbReference>
<dbReference type="Gene3D" id="3.30.50.10">
    <property type="entry name" value="Erythroid Transcription Factor GATA-1, subunit A"/>
    <property type="match status" value="1"/>
</dbReference>
<dbReference type="EMBL" id="WTPW01000012">
    <property type="protein sequence ID" value="KAF0560726.1"/>
    <property type="molecule type" value="Genomic_DNA"/>
</dbReference>
<dbReference type="InterPro" id="IPR051140">
    <property type="entry name" value="GATA_TF"/>
</dbReference>
<feature type="compositionally biased region" description="Polar residues" evidence="5">
    <location>
        <begin position="164"/>
        <end position="182"/>
    </location>
</feature>
<dbReference type="PANTHER" id="PTHR45658:SF18">
    <property type="entry name" value="PROTEIN GAT2"/>
    <property type="match status" value="1"/>
</dbReference>
<feature type="region of interest" description="Disordered" evidence="5">
    <location>
        <begin position="640"/>
        <end position="775"/>
    </location>
</feature>
<name>A0A8H4B4V8_GIGMA</name>
<dbReference type="InterPro" id="IPR000679">
    <property type="entry name" value="Znf_GATA"/>
</dbReference>
<keyword evidence="2 4" id="KW-0863">Zinc-finger</keyword>
<proteinExistence type="predicted"/>
<dbReference type="AlphaFoldDB" id="A0A8H4B4V8"/>
<sequence>MSGRRRAESLKGLTLPKYNRPQTEEEMASMHNYRDSGILLLSLTQSRQAWTSSILKKFSSKQEVIYQPKLPEYTNPNAIVSLLGKCHITIGPHTFYDTKIYEAVYEKEMPNPDIQVGNFQIQQPTQLGSLQSPAQQQTQSSAQSLTQTPQSVIQMPLQQPLPATHTQQASQAKTPSTSTQSFPRPIHPAIQPRPQTQSLTLPQTQVPIQPRVTLPRISVRPVTNTPPVTSALPINSSSTITNGNVPSSSANTNASATSSMQTNANITSSSASTSGTSSTPSSSTNLNTSTPKVPPQATPQLTAFMQTVLQSVNPTQILAIQEHLRHPQVAAHMSIEQKNALISQLTIIHQLLTSTQLAQQKSQQQSVHSRTQSPAMRVRQAVRHEVLLEFKETKNDKWLFPKDAILEALSMSEPYDVIASFYLPQNEETSGSSKQHQPVTMHMTSITQPMLDALKKATNDVTTVFKSMTAKVNKQPNRVYLQYCLPCDYPEDLLEAIGQKVAKLDGTTIVDNIAPPKEKKRKLDKEKEKDTDIEIDIEDTKDNEINVMDYVEPATKKQKSRNGEGSKGTSRASGSTPKKAKTVPDIAPATPVTTSGSSGGNKRCAYCFCKSTPMWRRGPDGAGTLCNACGVKWKQGKILQGTNTNRTTESNGDSMTVAPGPKSRKYSLSAACTPATATTTAKAKKKSGRSLSMSEGALSLTDDDENRDKNIGNTGENLNTESQKSGSSRRASTSSKKNSFKATTTTVFGGEIAASPDPESPDVVSSPSRSPQYPSVSIAIPTSRASTTASTSTTNSPTILGGGGGFPINLKLNSISFGSSGNIVIGGNNNSNNPQSGNYYFSQPNCSAQVFEDCLKIGLEKDGYEKTIIDIWKENIDFLNFENERDLATGFPLLSVQAHASQHVNRFDQELLSPDRNNTLVTFKFINLNVNFRPTTTMIENNGSSNDVFRSGESRDLKTFLEKWVTSGINITK</sequence>
<dbReference type="GO" id="GO:0008270">
    <property type="term" value="F:zinc ion binding"/>
    <property type="evidence" value="ECO:0007669"/>
    <property type="project" value="UniProtKB-KW"/>
</dbReference>
<feature type="region of interest" description="Disordered" evidence="5">
    <location>
        <begin position="544"/>
        <end position="600"/>
    </location>
</feature>
<dbReference type="Pfam" id="PF00320">
    <property type="entry name" value="GATA"/>
    <property type="match status" value="1"/>
</dbReference>
<protein>
    <submittedName>
        <fullName evidence="7">Zinc finger family protein</fullName>
    </submittedName>
</protein>
<evidence type="ECO:0000313" key="8">
    <source>
        <dbReference type="Proteomes" id="UP000439903"/>
    </source>
</evidence>
<dbReference type="Proteomes" id="UP000439903">
    <property type="component" value="Unassembled WGS sequence"/>
</dbReference>
<feature type="compositionally biased region" description="Polar residues" evidence="5">
    <location>
        <begin position="711"/>
        <end position="721"/>
    </location>
</feature>
<dbReference type="Pfam" id="PF24707">
    <property type="entry name" value="Swc3"/>
    <property type="match status" value="1"/>
</dbReference>
<feature type="compositionally biased region" description="Polar residues" evidence="5">
    <location>
        <begin position="221"/>
        <end position="246"/>
    </location>
</feature>
<evidence type="ECO:0000256" key="4">
    <source>
        <dbReference type="PROSITE-ProRule" id="PRU00094"/>
    </source>
</evidence>
<dbReference type="GO" id="GO:0006355">
    <property type="term" value="P:regulation of DNA-templated transcription"/>
    <property type="evidence" value="ECO:0007669"/>
    <property type="project" value="InterPro"/>
</dbReference>
<evidence type="ECO:0000259" key="6">
    <source>
        <dbReference type="PROSITE" id="PS50114"/>
    </source>
</evidence>
<feature type="region of interest" description="Disordered" evidence="5">
    <location>
        <begin position="161"/>
        <end position="297"/>
    </location>
</feature>
<dbReference type="GO" id="GO:0043565">
    <property type="term" value="F:sequence-specific DNA binding"/>
    <property type="evidence" value="ECO:0007669"/>
    <property type="project" value="InterPro"/>
</dbReference>
<reference evidence="7 8" key="1">
    <citation type="journal article" date="2019" name="Environ. Microbiol.">
        <title>At the nexus of three kingdoms: the genome of the mycorrhizal fungus Gigaspora margarita provides insights into plant, endobacterial and fungal interactions.</title>
        <authorList>
            <person name="Venice F."/>
            <person name="Ghignone S."/>
            <person name="Salvioli di Fossalunga A."/>
            <person name="Amselem J."/>
            <person name="Novero M."/>
            <person name="Xianan X."/>
            <person name="Sedzielewska Toro K."/>
            <person name="Morin E."/>
            <person name="Lipzen A."/>
            <person name="Grigoriev I.V."/>
            <person name="Henrissat B."/>
            <person name="Martin F.M."/>
            <person name="Bonfante P."/>
        </authorList>
    </citation>
    <scope>NUCLEOTIDE SEQUENCE [LARGE SCALE GENOMIC DNA]</scope>
    <source>
        <strain evidence="7 8">BEG34</strain>
    </source>
</reference>
<dbReference type="InterPro" id="IPR013088">
    <property type="entry name" value="Znf_NHR/GATA"/>
</dbReference>
<dbReference type="SMART" id="SM00401">
    <property type="entry name" value="ZnF_GATA"/>
    <property type="match status" value="1"/>
</dbReference>
<evidence type="ECO:0000256" key="3">
    <source>
        <dbReference type="ARBA" id="ARBA00022833"/>
    </source>
</evidence>
<gene>
    <name evidence="7" type="ORF">F8M41_001306</name>
</gene>
<feature type="compositionally biased region" description="Low complexity" evidence="5">
    <location>
        <begin position="722"/>
        <end position="737"/>
    </location>
</feature>
<comment type="caution">
    <text evidence="7">The sequence shown here is derived from an EMBL/GenBank/DDBJ whole genome shotgun (WGS) entry which is preliminary data.</text>
</comment>
<evidence type="ECO:0000256" key="1">
    <source>
        <dbReference type="ARBA" id="ARBA00022723"/>
    </source>
</evidence>
<dbReference type="PANTHER" id="PTHR45658">
    <property type="entry name" value="GATA TRANSCRIPTION FACTOR"/>
    <property type="match status" value="1"/>
</dbReference>
<accession>A0A8H4B4V8</accession>
<keyword evidence="8" id="KW-1185">Reference proteome</keyword>
<organism evidence="7 8">
    <name type="scientific">Gigaspora margarita</name>
    <dbReference type="NCBI Taxonomy" id="4874"/>
    <lineage>
        <taxon>Eukaryota</taxon>
        <taxon>Fungi</taxon>
        <taxon>Fungi incertae sedis</taxon>
        <taxon>Mucoromycota</taxon>
        <taxon>Glomeromycotina</taxon>
        <taxon>Glomeromycetes</taxon>
        <taxon>Diversisporales</taxon>
        <taxon>Gigasporaceae</taxon>
        <taxon>Gigaspora</taxon>
    </lineage>
</organism>
<feature type="region of interest" description="Disordered" evidence="5">
    <location>
        <begin position="127"/>
        <end position="148"/>
    </location>
</feature>
<evidence type="ECO:0000313" key="7">
    <source>
        <dbReference type="EMBL" id="KAF0560726.1"/>
    </source>
</evidence>
<feature type="compositionally biased region" description="Low complexity" evidence="5">
    <location>
        <begin position="755"/>
        <end position="775"/>
    </location>
</feature>
<feature type="compositionally biased region" description="Polar residues" evidence="5">
    <location>
        <begin position="640"/>
        <end position="654"/>
    </location>
</feature>
<dbReference type="OrthoDB" id="2162994at2759"/>
<keyword evidence="3" id="KW-0862">Zinc</keyword>
<feature type="compositionally biased region" description="Polar residues" evidence="5">
    <location>
        <begin position="567"/>
        <end position="576"/>
    </location>
</feature>
<feature type="domain" description="GATA-type" evidence="6">
    <location>
        <begin position="598"/>
        <end position="634"/>
    </location>
</feature>